<feature type="domain" description="C2H2-type" evidence="2">
    <location>
        <begin position="210"/>
        <end position="236"/>
    </location>
</feature>
<accession>A0ABR1RJP2</accession>
<dbReference type="InterPro" id="IPR013087">
    <property type="entry name" value="Znf_C2H2_type"/>
</dbReference>
<reference evidence="3 4" key="1">
    <citation type="submission" date="2023-01" db="EMBL/GenBank/DDBJ databases">
        <title>Analysis of 21 Apiospora genomes using comparative genomics revels a genus with tremendous synthesis potential of carbohydrate active enzymes and secondary metabolites.</title>
        <authorList>
            <person name="Sorensen T."/>
        </authorList>
    </citation>
    <scope>NUCLEOTIDE SEQUENCE [LARGE SCALE GENOMIC DNA]</scope>
    <source>
        <strain evidence="3 4">CBS 20057</strain>
    </source>
</reference>
<dbReference type="Pfam" id="PF26176">
    <property type="entry name" value="zf_C2H2_17_2"/>
    <property type="match status" value="1"/>
</dbReference>
<name>A0ABR1RJP2_9PEZI</name>
<proteinExistence type="predicted"/>
<feature type="domain" description="C2H2-type" evidence="2">
    <location>
        <begin position="246"/>
        <end position="276"/>
    </location>
</feature>
<gene>
    <name evidence="3" type="ORF">PG991_009080</name>
</gene>
<comment type="caution">
    <text evidence="3">The sequence shown here is derived from an EMBL/GenBank/DDBJ whole genome shotgun (WGS) entry which is preliminary data.</text>
</comment>
<dbReference type="Pfam" id="PF26177">
    <property type="entry name" value="zf_C2H2_17_1st"/>
    <property type="match status" value="1"/>
</dbReference>
<dbReference type="SMART" id="SM00355">
    <property type="entry name" value="ZnF_C2H2"/>
    <property type="match status" value="2"/>
</dbReference>
<dbReference type="Gene3D" id="3.30.160.60">
    <property type="entry name" value="Classic Zinc Finger"/>
    <property type="match status" value="1"/>
</dbReference>
<evidence type="ECO:0000313" key="4">
    <source>
        <dbReference type="Proteomes" id="UP001396898"/>
    </source>
</evidence>
<dbReference type="InterPro" id="IPR059095">
    <property type="entry name" value="Znf_C2H2_17_2nd"/>
</dbReference>
<dbReference type="Proteomes" id="UP001396898">
    <property type="component" value="Unassembled WGS sequence"/>
</dbReference>
<evidence type="ECO:0000259" key="2">
    <source>
        <dbReference type="SMART" id="SM00355"/>
    </source>
</evidence>
<evidence type="ECO:0000313" key="3">
    <source>
        <dbReference type="EMBL" id="KAK8013487.1"/>
    </source>
</evidence>
<organism evidence="3 4">
    <name type="scientific">Apiospora marii</name>
    <dbReference type="NCBI Taxonomy" id="335849"/>
    <lineage>
        <taxon>Eukaryota</taxon>
        <taxon>Fungi</taxon>
        <taxon>Dikarya</taxon>
        <taxon>Ascomycota</taxon>
        <taxon>Pezizomycotina</taxon>
        <taxon>Sordariomycetes</taxon>
        <taxon>Xylariomycetidae</taxon>
        <taxon>Amphisphaeriales</taxon>
        <taxon>Apiosporaceae</taxon>
        <taxon>Apiospora</taxon>
    </lineage>
</organism>
<keyword evidence="4" id="KW-1185">Reference proteome</keyword>
<sequence>MDGPRISTPLETSPTHTDADLFDCDGLSVLSQTLYSDWPIAVETANDGLSDCLPQHMDPALMELDLDQSIADGSLAASGRSSFSPIRLRISSLGNPEESCNDDPVLALLQTVDVSPIPIYIIGPRSKSMTTDDALVHILPDSALRIRASTHCSNEDDEPDARGHQLYKNVAPWADGLFHCPWERQPSCNHQPVSLKCNYDKFVDSHFKPYRCKVDSCQNVRFSSTACLLRHEREAHAMHGHGDKPYACTYEDCSRSLPENGFSRHWNLRDHMRRVHRDYGASINSQNRSSFSRRAPASVLVRSRKKGPNRSSKPLGHSRKLALEPEPADDAVDAARTAEQALTNQWYEHRSAMQQCLQHYDNPVAFDFLKQLSEARTHFAAMVKITCKLKKCRDSQRPSHKDQTV</sequence>
<feature type="region of interest" description="Disordered" evidence="1">
    <location>
        <begin position="284"/>
        <end position="319"/>
    </location>
</feature>
<protein>
    <recommendedName>
        <fullName evidence="2">C2H2-type domain-containing protein</fullName>
    </recommendedName>
</protein>
<dbReference type="EMBL" id="JAQQWI010000013">
    <property type="protein sequence ID" value="KAK8013487.1"/>
    <property type="molecule type" value="Genomic_DNA"/>
</dbReference>
<dbReference type="InterPro" id="IPR059009">
    <property type="entry name" value="Znf_C2H2_17_1st"/>
</dbReference>
<evidence type="ECO:0000256" key="1">
    <source>
        <dbReference type="SAM" id="MobiDB-lite"/>
    </source>
</evidence>